<evidence type="ECO:0000313" key="10">
    <source>
        <dbReference type="EMBL" id="KAJ4824783.1"/>
    </source>
</evidence>
<evidence type="ECO:0000256" key="3">
    <source>
        <dbReference type="ARBA" id="ARBA00023125"/>
    </source>
</evidence>
<dbReference type="InterPro" id="IPR018362">
    <property type="entry name" value="CCAAT-binding_factor_CS"/>
</dbReference>
<evidence type="ECO:0000256" key="2">
    <source>
        <dbReference type="ARBA" id="ARBA00023015"/>
    </source>
</evidence>
<keyword evidence="4" id="KW-0010">Activator</keyword>
<dbReference type="Pfam" id="PF02045">
    <property type="entry name" value="CBFB_NFYA"/>
    <property type="match status" value="1"/>
</dbReference>
<evidence type="ECO:0000256" key="1">
    <source>
        <dbReference type="ARBA" id="ARBA00004123"/>
    </source>
</evidence>
<dbReference type="AlphaFoldDB" id="A0A9Q0F4J5"/>
<dbReference type="PRINTS" id="PR00616">
    <property type="entry name" value="CCAATSUBUNTB"/>
</dbReference>
<evidence type="ECO:0000256" key="8">
    <source>
        <dbReference type="RuleBase" id="RU367155"/>
    </source>
</evidence>
<comment type="similarity">
    <text evidence="8">Belongs to the NFYA/HAP2 subunit family.</text>
</comment>
<dbReference type="PROSITE" id="PS51152">
    <property type="entry name" value="NFYA_HAP2_2"/>
    <property type="match status" value="1"/>
</dbReference>
<keyword evidence="3 8" id="KW-0238">DNA-binding</keyword>
<dbReference type="SMART" id="SM00521">
    <property type="entry name" value="CBF"/>
    <property type="match status" value="1"/>
</dbReference>
<dbReference type="PROSITE" id="PS00686">
    <property type="entry name" value="NFYA_HAP2_1"/>
    <property type="match status" value="1"/>
</dbReference>
<dbReference type="GO" id="GO:0003677">
    <property type="term" value="F:DNA binding"/>
    <property type="evidence" value="ECO:0007669"/>
    <property type="project" value="UniProtKB-KW"/>
</dbReference>
<dbReference type="Proteomes" id="UP001141552">
    <property type="component" value="Unassembled WGS sequence"/>
</dbReference>
<dbReference type="OrthoDB" id="1097733at2759"/>
<dbReference type="InterPro" id="IPR001289">
    <property type="entry name" value="NFYA"/>
</dbReference>
<comment type="subcellular location">
    <subcellularLocation>
        <location evidence="1 8">Nucleus</location>
    </subcellularLocation>
</comment>
<comment type="caution">
    <text evidence="10">The sequence shown here is derived from an EMBL/GenBank/DDBJ whole genome shotgun (WGS) entry which is preliminary data.</text>
</comment>
<comment type="subunit">
    <text evidence="7">Heterotrimeric transcription factor composed of three components, NF-YA, NF-YB and NF-YC. NF-YB and NF-YC must interact and dimerize for NF-YA association and DNA binding.</text>
</comment>
<evidence type="ECO:0000256" key="4">
    <source>
        <dbReference type="ARBA" id="ARBA00023159"/>
    </source>
</evidence>
<dbReference type="Gene3D" id="6.10.250.2430">
    <property type="match status" value="1"/>
</dbReference>
<dbReference type="PANTHER" id="PTHR12632">
    <property type="entry name" value="TRANSCRIPTION FACTOR NF-Y ALPHA-RELATED"/>
    <property type="match status" value="1"/>
</dbReference>
<evidence type="ECO:0000256" key="9">
    <source>
        <dbReference type="SAM" id="MobiDB-lite"/>
    </source>
</evidence>
<comment type="function">
    <text evidence="8">Component of the sequence-specific heterotrimeric transcription factor (NF-Y) which specifically recognizes a 5'-CCAAT-3' box motif found in the promoters of its target genes.</text>
</comment>
<keyword evidence="2 8" id="KW-0805">Transcription regulation</keyword>
<evidence type="ECO:0000256" key="6">
    <source>
        <dbReference type="ARBA" id="ARBA00023242"/>
    </source>
</evidence>
<protein>
    <recommendedName>
        <fullName evidence="8">Nuclear transcription factor Y subunit</fullName>
    </recommendedName>
</protein>
<proteinExistence type="inferred from homology"/>
<dbReference type="EMBL" id="JAKUCV010007095">
    <property type="protein sequence ID" value="KAJ4824783.1"/>
    <property type="molecule type" value="Genomic_DNA"/>
</dbReference>
<reference evidence="10" key="1">
    <citation type="submission" date="2022-02" db="EMBL/GenBank/DDBJ databases">
        <authorList>
            <person name="Henning P.M."/>
            <person name="McCubbin A.G."/>
            <person name="Shore J.S."/>
        </authorList>
    </citation>
    <scope>NUCLEOTIDE SEQUENCE</scope>
    <source>
        <strain evidence="10">F60SS</strain>
        <tissue evidence="10">Leaves</tissue>
    </source>
</reference>
<dbReference type="GO" id="GO:0003700">
    <property type="term" value="F:DNA-binding transcription factor activity"/>
    <property type="evidence" value="ECO:0007669"/>
    <property type="project" value="UniProtKB-UniRule"/>
</dbReference>
<evidence type="ECO:0000256" key="7">
    <source>
        <dbReference type="ARBA" id="ARBA00025911"/>
    </source>
</evidence>
<keyword evidence="11" id="KW-1185">Reference proteome</keyword>
<organism evidence="10 11">
    <name type="scientific">Turnera subulata</name>
    <dbReference type="NCBI Taxonomy" id="218843"/>
    <lineage>
        <taxon>Eukaryota</taxon>
        <taxon>Viridiplantae</taxon>
        <taxon>Streptophyta</taxon>
        <taxon>Embryophyta</taxon>
        <taxon>Tracheophyta</taxon>
        <taxon>Spermatophyta</taxon>
        <taxon>Magnoliopsida</taxon>
        <taxon>eudicotyledons</taxon>
        <taxon>Gunneridae</taxon>
        <taxon>Pentapetalae</taxon>
        <taxon>rosids</taxon>
        <taxon>fabids</taxon>
        <taxon>Malpighiales</taxon>
        <taxon>Passifloraceae</taxon>
        <taxon>Turnera</taxon>
    </lineage>
</organism>
<keyword evidence="6 8" id="KW-0539">Nucleus</keyword>
<keyword evidence="5 8" id="KW-0804">Transcription</keyword>
<accession>A0A9Q0F4J5</accession>
<feature type="region of interest" description="Disordered" evidence="9">
    <location>
        <begin position="322"/>
        <end position="349"/>
    </location>
</feature>
<dbReference type="GO" id="GO:0016602">
    <property type="term" value="C:CCAAT-binding factor complex"/>
    <property type="evidence" value="ECO:0007669"/>
    <property type="project" value="InterPro"/>
</dbReference>
<gene>
    <name evidence="10" type="ORF">Tsubulata_024577</name>
</gene>
<name>A0A9Q0F4J5_9ROSI</name>
<evidence type="ECO:0000256" key="5">
    <source>
        <dbReference type="ARBA" id="ARBA00023163"/>
    </source>
</evidence>
<reference evidence="10" key="2">
    <citation type="journal article" date="2023" name="Plants (Basel)">
        <title>Annotation of the Turnera subulata (Passifloraceae) Draft Genome Reveals the S-Locus Evolved after the Divergence of Turneroideae from Passifloroideae in a Stepwise Manner.</title>
        <authorList>
            <person name="Henning P.M."/>
            <person name="Roalson E.H."/>
            <person name="Mir W."/>
            <person name="McCubbin A.G."/>
            <person name="Shore J.S."/>
        </authorList>
    </citation>
    <scope>NUCLEOTIDE SEQUENCE</scope>
    <source>
        <strain evidence="10">F60SS</strain>
    </source>
</reference>
<sequence>MAVRFQNLLKRNIEQPQFTVSCPSWWTSNEQPIPQLSSNINFKVESPSQRFHQAKNIGLQISDQESSSTQSIGQSHNEVVAVGGTNSQDQCISSGTAEDESCGEGMEGKLKPVLLFSAPEIAFNPSQADSNCSMARGPFPYAEPYYGGFLTPYGTQAVIHSQLGSQMVGLTAARVPLPLDLADDGPIFVNAKQYHGILRRRQSRAKLEAQNKLVKSRKPYLHESRHLHALNRVRGSGGRFLSTKKLQQLGATSLSTKHDMTDTKNVLQPGSCHLGTGLSVMSNTTSSGTGLSSSSNTTCSDITSVSNNHAVFGQPDSRYSGLTTHISGGMQGSGGLMRSRTQHYASVVR</sequence>
<evidence type="ECO:0000313" key="11">
    <source>
        <dbReference type="Proteomes" id="UP001141552"/>
    </source>
</evidence>